<dbReference type="EMBL" id="CM007648">
    <property type="protein sequence ID" value="ONM25292.1"/>
    <property type="molecule type" value="Genomic_DNA"/>
</dbReference>
<gene>
    <name evidence="1" type="ORF">ZEAMMB73_Zm00001d006861</name>
</gene>
<reference evidence="1" key="1">
    <citation type="submission" date="2015-12" db="EMBL/GenBank/DDBJ databases">
        <title>Update maize B73 reference genome by single molecule sequencing technologies.</title>
        <authorList>
            <consortium name="Maize Genome Sequencing Project"/>
            <person name="Ware D."/>
        </authorList>
    </citation>
    <scope>NUCLEOTIDE SEQUENCE [LARGE SCALE GENOMIC DNA]</scope>
    <source>
        <tissue evidence="1">Seedling</tissue>
    </source>
</reference>
<accession>A0A1D6F1E9</accession>
<dbReference type="AlphaFoldDB" id="A0A1D6F1E9"/>
<dbReference type="EMBL" id="CM007648">
    <property type="protein sequence ID" value="ONM25304.1"/>
    <property type="molecule type" value="Genomic_DNA"/>
</dbReference>
<dbReference type="EMBL" id="CM007648">
    <property type="protein sequence ID" value="ONM25299.1"/>
    <property type="molecule type" value="Genomic_DNA"/>
</dbReference>
<name>A0A1D6F1E9_MAIZE</name>
<dbReference type="EMBL" id="CM007648">
    <property type="protein sequence ID" value="ONM25282.1"/>
    <property type="molecule type" value="Genomic_DNA"/>
</dbReference>
<protein>
    <submittedName>
        <fullName evidence="1">Uncharacterized protein</fullName>
    </submittedName>
</protein>
<sequence length="68" mass="6911">MAPLYHLCLSICGLRIAPTLTPPSSPSTPSAAPVLALEIADRLIMGGSVSTSFSVGQGIPFLCPLSSV</sequence>
<dbReference type="EMBL" id="CM007648">
    <property type="protein sequence ID" value="ONM25284.1"/>
    <property type="molecule type" value="Genomic_DNA"/>
</dbReference>
<dbReference type="EMBL" id="CM007648">
    <property type="protein sequence ID" value="ONM25294.1"/>
    <property type="molecule type" value="Genomic_DNA"/>
</dbReference>
<dbReference type="EMBL" id="CM007648">
    <property type="protein sequence ID" value="ONM25280.1"/>
    <property type="molecule type" value="Genomic_DNA"/>
</dbReference>
<evidence type="ECO:0000313" key="1">
    <source>
        <dbReference type="EMBL" id="ONM25282.1"/>
    </source>
</evidence>
<proteinExistence type="predicted"/>
<organism evidence="1">
    <name type="scientific">Zea mays</name>
    <name type="common">Maize</name>
    <dbReference type="NCBI Taxonomy" id="4577"/>
    <lineage>
        <taxon>Eukaryota</taxon>
        <taxon>Viridiplantae</taxon>
        <taxon>Streptophyta</taxon>
        <taxon>Embryophyta</taxon>
        <taxon>Tracheophyta</taxon>
        <taxon>Spermatophyta</taxon>
        <taxon>Magnoliopsida</taxon>
        <taxon>Liliopsida</taxon>
        <taxon>Poales</taxon>
        <taxon>Poaceae</taxon>
        <taxon>PACMAD clade</taxon>
        <taxon>Panicoideae</taxon>
        <taxon>Andropogonodae</taxon>
        <taxon>Andropogoneae</taxon>
        <taxon>Tripsacinae</taxon>
        <taxon>Zea</taxon>
    </lineage>
</organism>